<organism evidence="2 3">
    <name type="scientific">Mucuna pruriens</name>
    <name type="common">Velvet bean</name>
    <name type="synonym">Dolichos pruriens</name>
    <dbReference type="NCBI Taxonomy" id="157652"/>
    <lineage>
        <taxon>Eukaryota</taxon>
        <taxon>Viridiplantae</taxon>
        <taxon>Streptophyta</taxon>
        <taxon>Embryophyta</taxon>
        <taxon>Tracheophyta</taxon>
        <taxon>Spermatophyta</taxon>
        <taxon>Magnoliopsida</taxon>
        <taxon>eudicotyledons</taxon>
        <taxon>Gunneridae</taxon>
        <taxon>Pentapetalae</taxon>
        <taxon>rosids</taxon>
        <taxon>fabids</taxon>
        <taxon>Fabales</taxon>
        <taxon>Fabaceae</taxon>
        <taxon>Papilionoideae</taxon>
        <taxon>50 kb inversion clade</taxon>
        <taxon>NPAAA clade</taxon>
        <taxon>indigoferoid/millettioid clade</taxon>
        <taxon>Phaseoleae</taxon>
        <taxon>Mucuna</taxon>
    </lineage>
</organism>
<keyword evidence="3" id="KW-1185">Reference proteome</keyword>
<gene>
    <name evidence="2" type="ORF">CR513_59109</name>
</gene>
<dbReference type="Pfam" id="PF22936">
    <property type="entry name" value="Pol_BBD"/>
    <property type="match status" value="1"/>
</dbReference>
<sequence length="272" mass="30634">MGGNKGSTQMWVNQTIYNKENGVEHPSTLQLDQDIQAFSKEKIDRLRALLNSTSKSFVSCGLTMNSKSSFNISSSILDSGAADHMTSFPSHFTSYLKVSKRQPITVANGDHVPISRSSNVQLHSSLSLHDVLHVPKLPNNLIFIHRLIQDWNCAVTFFHSHCVTTPIWKNFLLVNGQPQKLGKLLKFGIIINILDIHRLGYLRQLFIKESVESFKCDICQFSKYHRATFSPSNNKSLEPFDLIHSDVWGPASNSISGVKWFVSFIDDCTHVT</sequence>
<accession>A0A371E924</accession>
<dbReference type="AlphaFoldDB" id="A0A371E924"/>
<feature type="domain" description="Retrovirus-related Pol polyprotein from transposon TNT 1-94-like beta-barrel" evidence="1">
    <location>
        <begin position="76"/>
        <end position="148"/>
    </location>
</feature>
<dbReference type="EMBL" id="QJKJ01015434">
    <property type="protein sequence ID" value="RDX62546.1"/>
    <property type="molecule type" value="Genomic_DNA"/>
</dbReference>
<dbReference type="OrthoDB" id="439192at2759"/>
<evidence type="ECO:0000313" key="2">
    <source>
        <dbReference type="EMBL" id="RDX62546.1"/>
    </source>
</evidence>
<dbReference type="Proteomes" id="UP000257109">
    <property type="component" value="Unassembled WGS sequence"/>
</dbReference>
<name>A0A371E924_MUCPR</name>
<comment type="caution">
    <text evidence="2">The sequence shown here is derived from an EMBL/GenBank/DDBJ whole genome shotgun (WGS) entry which is preliminary data.</text>
</comment>
<proteinExistence type="predicted"/>
<protein>
    <recommendedName>
        <fullName evidence="1">Retrovirus-related Pol polyprotein from transposon TNT 1-94-like beta-barrel domain-containing protein</fullName>
    </recommendedName>
</protein>
<evidence type="ECO:0000313" key="3">
    <source>
        <dbReference type="Proteomes" id="UP000257109"/>
    </source>
</evidence>
<evidence type="ECO:0000259" key="1">
    <source>
        <dbReference type="Pfam" id="PF22936"/>
    </source>
</evidence>
<dbReference type="InterPro" id="IPR054722">
    <property type="entry name" value="PolX-like_BBD"/>
</dbReference>
<feature type="non-terminal residue" evidence="2">
    <location>
        <position position="1"/>
    </location>
</feature>
<reference evidence="2" key="1">
    <citation type="submission" date="2018-05" db="EMBL/GenBank/DDBJ databases">
        <title>Draft genome of Mucuna pruriens seed.</title>
        <authorList>
            <person name="Nnadi N.E."/>
            <person name="Vos R."/>
            <person name="Hasami M.H."/>
            <person name="Devisetty U.K."/>
            <person name="Aguiy J.C."/>
        </authorList>
    </citation>
    <scope>NUCLEOTIDE SEQUENCE [LARGE SCALE GENOMIC DNA]</scope>
    <source>
        <strain evidence="2">JCA_2017</strain>
    </source>
</reference>